<protein>
    <submittedName>
        <fullName evidence="1">Uncharacterized protein</fullName>
    </submittedName>
</protein>
<dbReference type="PANTHER" id="PTHR10856">
    <property type="entry name" value="CORONIN"/>
    <property type="match status" value="1"/>
</dbReference>
<name>A0A3Q2E6K3_CYPVA</name>
<dbReference type="PANTHER" id="PTHR10856:SF2">
    <property type="entry name" value="CORONIN-2A"/>
    <property type="match status" value="1"/>
</dbReference>
<sequence>MPKRGLDVTSCEVFRFYKVVIVKSLIEPISMIVPRRSESYQEDIYPMTAGNRPALTAEEWLSGIIRQELDVCEQRGRPGAWFPADRERGAIC</sequence>
<proteinExistence type="predicted"/>
<keyword evidence="2" id="KW-1185">Reference proteome</keyword>
<dbReference type="GO" id="GO:0051015">
    <property type="term" value="F:actin filament binding"/>
    <property type="evidence" value="ECO:0007669"/>
    <property type="project" value="TreeGrafter"/>
</dbReference>
<evidence type="ECO:0000313" key="2">
    <source>
        <dbReference type="Proteomes" id="UP000265020"/>
    </source>
</evidence>
<dbReference type="OMA" id="SALFHED"/>
<dbReference type="GeneTree" id="ENSGT00940000155598"/>
<reference evidence="1" key="1">
    <citation type="submission" date="2025-08" db="UniProtKB">
        <authorList>
            <consortium name="Ensembl"/>
        </authorList>
    </citation>
    <scope>IDENTIFICATION</scope>
</reference>
<accession>A0A3Q2E6K3</accession>
<reference evidence="1" key="2">
    <citation type="submission" date="2025-09" db="UniProtKB">
        <authorList>
            <consortium name="Ensembl"/>
        </authorList>
    </citation>
    <scope>IDENTIFICATION</scope>
</reference>
<organism evidence="1 2">
    <name type="scientific">Cyprinodon variegatus</name>
    <name type="common">Sheepshead minnow</name>
    <dbReference type="NCBI Taxonomy" id="28743"/>
    <lineage>
        <taxon>Eukaryota</taxon>
        <taxon>Metazoa</taxon>
        <taxon>Chordata</taxon>
        <taxon>Craniata</taxon>
        <taxon>Vertebrata</taxon>
        <taxon>Euteleostomi</taxon>
        <taxon>Actinopterygii</taxon>
        <taxon>Neopterygii</taxon>
        <taxon>Teleostei</taxon>
        <taxon>Neoteleostei</taxon>
        <taxon>Acanthomorphata</taxon>
        <taxon>Ovalentaria</taxon>
        <taxon>Atherinomorphae</taxon>
        <taxon>Cyprinodontiformes</taxon>
        <taxon>Cyprinodontidae</taxon>
        <taxon>Cyprinodon</taxon>
    </lineage>
</organism>
<dbReference type="Pfam" id="PF16300">
    <property type="entry name" value="WD40_4"/>
    <property type="match status" value="1"/>
</dbReference>
<dbReference type="Ensembl" id="ENSCVAT00000017765.1">
    <property type="protein sequence ID" value="ENSCVAP00000027084.1"/>
    <property type="gene ID" value="ENSCVAG00000013119.1"/>
</dbReference>
<dbReference type="AlphaFoldDB" id="A0A3Q2E6K3"/>
<dbReference type="Proteomes" id="UP000265020">
    <property type="component" value="Unassembled WGS sequence"/>
</dbReference>
<dbReference type="InterPro" id="IPR015505">
    <property type="entry name" value="Coronin"/>
</dbReference>
<dbReference type="SMART" id="SM01167">
    <property type="entry name" value="DUF1900"/>
    <property type="match status" value="1"/>
</dbReference>
<dbReference type="STRING" id="28743.ENSCVAP00000027084"/>
<evidence type="ECO:0000313" key="1">
    <source>
        <dbReference type="Ensembl" id="ENSCVAP00000027084.1"/>
    </source>
</evidence>